<evidence type="ECO:0000256" key="1">
    <source>
        <dbReference type="SAM" id="MobiDB-lite"/>
    </source>
</evidence>
<accession>A0A8H4JWR3</accession>
<evidence type="ECO:0000313" key="2">
    <source>
        <dbReference type="EMBL" id="KAF4439745.1"/>
    </source>
</evidence>
<organism evidence="2 3">
    <name type="scientific">Fusarium austroafricanum</name>
    <dbReference type="NCBI Taxonomy" id="2364996"/>
    <lineage>
        <taxon>Eukaryota</taxon>
        <taxon>Fungi</taxon>
        <taxon>Dikarya</taxon>
        <taxon>Ascomycota</taxon>
        <taxon>Pezizomycotina</taxon>
        <taxon>Sordariomycetes</taxon>
        <taxon>Hypocreomycetidae</taxon>
        <taxon>Hypocreales</taxon>
        <taxon>Nectriaceae</taxon>
        <taxon>Fusarium</taxon>
        <taxon>Fusarium concolor species complex</taxon>
    </lineage>
</organism>
<dbReference type="EMBL" id="JAADJG010000673">
    <property type="protein sequence ID" value="KAF4439745.1"/>
    <property type="molecule type" value="Genomic_DNA"/>
</dbReference>
<reference evidence="2" key="1">
    <citation type="submission" date="2020-01" db="EMBL/GenBank/DDBJ databases">
        <title>Identification and distribution of gene clusters putatively required for synthesis of sphingolipid metabolism inhibitors in phylogenetically diverse species of the filamentous fungus Fusarium.</title>
        <authorList>
            <person name="Kim H.-S."/>
            <person name="Busman M."/>
            <person name="Brown D.W."/>
            <person name="Divon H."/>
            <person name="Uhlig S."/>
            <person name="Proctor R.H."/>
        </authorList>
    </citation>
    <scope>NUCLEOTIDE SEQUENCE</scope>
    <source>
        <strain evidence="2">NRRL 53441</strain>
    </source>
</reference>
<feature type="region of interest" description="Disordered" evidence="1">
    <location>
        <begin position="156"/>
        <end position="175"/>
    </location>
</feature>
<name>A0A8H4JWR3_9HYPO</name>
<dbReference type="OrthoDB" id="5333491at2759"/>
<keyword evidence="3" id="KW-1185">Reference proteome</keyword>
<gene>
    <name evidence="2" type="ORF">F53441_12490</name>
</gene>
<sequence length="175" mass="20178">MTSISTIVADPDTAQRAVLPVEIQDLILGRLVEMRKKPEDTGIPLPSLATVSKSWRTIVERETFKHLAVTIRDLNTFSTYAKTDRIKCIKYTLLEVDYDRIDGLWPFDQVRFTSSVLQLWKILETWEDHRVTIELGVIPQLEKKIKSKAVDKNGYSLNPEDFERPFNADGTPWED</sequence>
<dbReference type="Proteomes" id="UP000605986">
    <property type="component" value="Unassembled WGS sequence"/>
</dbReference>
<dbReference type="AlphaFoldDB" id="A0A8H4JWR3"/>
<evidence type="ECO:0000313" key="3">
    <source>
        <dbReference type="Proteomes" id="UP000605986"/>
    </source>
</evidence>
<protein>
    <submittedName>
        <fullName evidence="2">Uncharacterized protein</fullName>
    </submittedName>
</protein>
<comment type="caution">
    <text evidence="2">The sequence shown here is derived from an EMBL/GenBank/DDBJ whole genome shotgun (WGS) entry which is preliminary data.</text>
</comment>
<proteinExistence type="predicted"/>